<dbReference type="Gene3D" id="2.60.120.380">
    <property type="match status" value="1"/>
</dbReference>
<gene>
    <name evidence="2" type="ORF">SEMRO_947_G223350.1</name>
</gene>
<evidence type="ECO:0000256" key="1">
    <source>
        <dbReference type="SAM" id="SignalP"/>
    </source>
</evidence>
<evidence type="ECO:0000313" key="2">
    <source>
        <dbReference type="EMBL" id="CAB9518587.1"/>
    </source>
</evidence>
<comment type="caution">
    <text evidence="2">The sequence shown here is derived from an EMBL/GenBank/DDBJ whole genome shotgun (WGS) entry which is preliminary data.</text>
</comment>
<keyword evidence="3" id="KW-1185">Reference proteome</keyword>
<evidence type="ECO:0000313" key="3">
    <source>
        <dbReference type="Proteomes" id="UP001153069"/>
    </source>
</evidence>
<protein>
    <submittedName>
        <fullName evidence="2">Hemolysin-type calcium-binding repeat (2 copies)</fullName>
    </submittedName>
</protein>
<feature type="chain" id="PRO_5040236467" evidence="1">
    <location>
        <begin position="19"/>
        <end position="193"/>
    </location>
</feature>
<dbReference type="EMBL" id="CAICTM010000945">
    <property type="protein sequence ID" value="CAB9518587.1"/>
    <property type="molecule type" value="Genomic_DNA"/>
</dbReference>
<name>A0A9N8EBY9_9STRA</name>
<dbReference type="SUPFAM" id="SSF89260">
    <property type="entry name" value="Collagen-binding domain"/>
    <property type="match status" value="1"/>
</dbReference>
<keyword evidence="1" id="KW-0732">Signal</keyword>
<reference evidence="2" key="1">
    <citation type="submission" date="2020-06" db="EMBL/GenBank/DDBJ databases">
        <authorList>
            <consortium name="Plant Systems Biology data submission"/>
        </authorList>
    </citation>
    <scope>NUCLEOTIDE SEQUENCE</scope>
    <source>
        <strain evidence="2">D6</strain>
    </source>
</reference>
<accession>A0A9N8EBY9</accession>
<dbReference type="AlphaFoldDB" id="A0A9N8EBY9"/>
<feature type="signal peptide" evidence="1">
    <location>
        <begin position="1"/>
        <end position="18"/>
    </location>
</feature>
<proteinExistence type="predicted"/>
<dbReference type="Proteomes" id="UP001153069">
    <property type="component" value="Unassembled WGS sequence"/>
</dbReference>
<dbReference type="NCBIfam" id="NF038127">
    <property type="entry name" value="FDP_fam"/>
    <property type="match status" value="1"/>
</dbReference>
<sequence>MKFSFIIAVLTLVSVAQASVIQELEPNNDINSAQQIPVTAFTLGYNPIIANSATLPWVTIEGTGDGSTRDFYSFVVPNSGMIASIFDIDNSSRFNPILTLYDSSGNEIAQNERMNNPTDPGSRSSGDAYLTHTFNTAGAYIIAVGDRMSGSPVGGIRNGGVYQVHISLGYTEAQLRAAYGMGDPHFKCSLLCS</sequence>
<organism evidence="2 3">
    <name type="scientific">Seminavis robusta</name>
    <dbReference type="NCBI Taxonomy" id="568900"/>
    <lineage>
        <taxon>Eukaryota</taxon>
        <taxon>Sar</taxon>
        <taxon>Stramenopiles</taxon>
        <taxon>Ochrophyta</taxon>
        <taxon>Bacillariophyta</taxon>
        <taxon>Bacillariophyceae</taxon>
        <taxon>Bacillariophycidae</taxon>
        <taxon>Naviculales</taxon>
        <taxon>Naviculaceae</taxon>
        <taxon>Seminavis</taxon>
    </lineage>
</organism>